<comment type="caution">
    <text evidence="1">The sequence shown here is derived from an EMBL/GenBank/DDBJ whole genome shotgun (WGS) entry which is preliminary data.</text>
</comment>
<sequence length="116" mass="13757">MYVGDVLRLERTLLPSSQLIPLIAIFLRFHLPVQFNLKKTLFNLNSILKHSLFSVNLYQNFASFTTINSNLEKIRTTFERKNDDLLKILTQIRRTNLAEDMQLQRDIYAVFKWTHT</sequence>
<proteinExistence type="predicted"/>
<gene>
    <name evidence="1" type="ORF">BpHYR1_024333</name>
</gene>
<evidence type="ECO:0000313" key="2">
    <source>
        <dbReference type="Proteomes" id="UP000276133"/>
    </source>
</evidence>
<name>A0A3M7QB57_BRAPC</name>
<evidence type="ECO:0000313" key="1">
    <source>
        <dbReference type="EMBL" id="RNA08208.1"/>
    </source>
</evidence>
<dbReference type="AlphaFoldDB" id="A0A3M7QB57"/>
<protein>
    <submittedName>
        <fullName evidence="1">Uncharacterized protein</fullName>
    </submittedName>
</protein>
<dbReference type="Proteomes" id="UP000276133">
    <property type="component" value="Unassembled WGS sequence"/>
</dbReference>
<dbReference type="EMBL" id="REGN01006813">
    <property type="protein sequence ID" value="RNA08208.1"/>
    <property type="molecule type" value="Genomic_DNA"/>
</dbReference>
<reference evidence="1 2" key="1">
    <citation type="journal article" date="2018" name="Sci. Rep.">
        <title>Genomic signatures of local adaptation to the degree of environmental predictability in rotifers.</title>
        <authorList>
            <person name="Franch-Gras L."/>
            <person name="Hahn C."/>
            <person name="Garcia-Roger E.M."/>
            <person name="Carmona M.J."/>
            <person name="Serra M."/>
            <person name="Gomez A."/>
        </authorList>
    </citation>
    <scope>NUCLEOTIDE SEQUENCE [LARGE SCALE GENOMIC DNA]</scope>
    <source>
        <strain evidence="1">HYR1</strain>
    </source>
</reference>
<organism evidence="1 2">
    <name type="scientific">Brachionus plicatilis</name>
    <name type="common">Marine rotifer</name>
    <name type="synonym">Brachionus muelleri</name>
    <dbReference type="NCBI Taxonomy" id="10195"/>
    <lineage>
        <taxon>Eukaryota</taxon>
        <taxon>Metazoa</taxon>
        <taxon>Spiralia</taxon>
        <taxon>Gnathifera</taxon>
        <taxon>Rotifera</taxon>
        <taxon>Eurotatoria</taxon>
        <taxon>Monogononta</taxon>
        <taxon>Pseudotrocha</taxon>
        <taxon>Ploima</taxon>
        <taxon>Brachionidae</taxon>
        <taxon>Brachionus</taxon>
    </lineage>
</organism>
<accession>A0A3M7QB57</accession>
<keyword evidence="2" id="KW-1185">Reference proteome</keyword>